<comment type="similarity">
    <text evidence="4">Belongs to the cytochrome b5 family.</text>
</comment>
<dbReference type="STRING" id="933084.A0A067PPE3"/>
<dbReference type="PANTHER" id="PTHR46237:SF1">
    <property type="entry name" value="CYTOCHROME B5 REDUCTASE 4"/>
    <property type="match status" value="1"/>
</dbReference>
<dbReference type="SMART" id="SM01117">
    <property type="entry name" value="Cyt-b5"/>
    <property type="match status" value="1"/>
</dbReference>
<evidence type="ECO:0000256" key="1">
    <source>
        <dbReference type="ARBA" id="ARBA00022617"/>
    </source>
</evidence>
<keyword evidence="8" id="KW-1185">Reference proteome</keyword>
<dbReference type="Proteomes" id="UP000027265">
    <property type="component" value="Unassembled WGS sequence"/>
</dbReference>
<reference evidence="8" key="1">
    <citation type="journal article" date="2014" name="Proc. Natl. Acad. Sci. U.S.A.">
        <title>Extensive sampling of basidiomycete genomes demonstrates inadequacy of the white-rot/brown-rot paradigm for wood decay fungi.</title>
        <authorList>
            <person name="Riley R."/>
            <person name="Salamov A.A."/>
            <person name="Brown D.W."/>
            <person name="Nagy L.G."/>
            <person name="Floudas D."/>
            <person name="Held B.W."/>
            <person name="Levasseur A."/>
            <person name="Lombard V."/>
            <person name="Morin E."/>
            <person name="Otillar R."/>
            <person name="Lindquist E.A."/>
            <person name="Sun H."/>
            <person name="LaButti K.M."/>
            <person name="Schmutz J."/>
            <person name="Jabbour D."/>
            <person name="Luo H."/>
            <person name="Baker S.E."/>
            <person name="Pisabarro A.G."/>
            <person name="Walton J.D."/>
            <person name="Blanchette R.A."/>
            <person name="Henrissat B."/>
            <person name="Martin F."/>
            <person name="Cullen D."/>
            <person name="Hibbett D.S."/>
            <person name="Grigoriev I.V."/>
        </authorList>
    </citation>
    <scope>NUCLEOTIDE SEQUENCE [LARGE SCALE GENOMIC DNA]</scope>
    <source>
        <strain evidence="8">MUCL 33604</strain>
    </source>
</reference>
<feature type="region of interest" description="Disordered" evidence="5">
    <location>
        <begin position="1"/>
        <end position="117"/>
    </location>
</feature>
<dbReference type="GO" id="GO:0020037">
    <property type="term" value="F:heme binding"/>
    <property type="evidence" value="ECO:0007669"/>
    <property type="project" value="UniProtKB-UniRule"/>
</dbReference>
<evidence type="ECO:0000256" key="5">
    <source>
        <dbReference type="SAM" id="MobiDB-lite"/>
    </source>
</evidence>
<feature type="compositionally biased region" description="Acidic residues" evidence="5">
    <location>
        <begin position="40"/>
        <end position="58"/>
    </location>
</feature>
<dbReference type="InterPro" id="IPR001199">
    <property type="entry name" value="Cyt_B5-like_heme/steroid-bd"/>
</dbReference>
<evidence type="ECO:0000256" key="2">
    <source>
        <dbReference type="ARBA" id="ARBA00022723"/>
    </source>
</evidence>
<dbReference type="Pfam" id="PF00173">
    <property type="entry name" value="Cyt-b5"/>
    <property type="match status" value="1"/>
</dbReference>
<dbReference type="PROSITE" id="PS50255">
    <property type="entry name" value="CYTOCHROME_B5_2"/>
    <property type="match status" value="1"/>
</dbReference>
<evidence type="ECO:0000313" key="8">
    <source>
        <dbReference type="Proteomes" id="UP000027265"/>
    </source>
</evidence>
<evidence type="ECO:0000256" key="4">
    <source>
        <dbReference type="RuleBase" id="RU362121"/>
    </source>
</evidence>
<dbReference type="OrthoDB" id="432299at2759"/>
<dbReference type="EMBL" id="KL197735">
    <property type="protein sequence ID" value="KDQ53167.1"/>
    <property type="molecule type" value="Genomic_DNA"/>
</dbReference>
<dbReference type="InterPro" id="IPR018506">
    <property type="entry name" value="Cyt_B5_heme-BS"/>
</dbReference>
<dbReference type="InterPro" id="IPR051872">
    <property type="entry name" value="Cytochrome_b5/Flavoprotein_Rdt"/>
</dbReference>
<dbReference type="InterPro" id="IPR036400">
    <property type="entry name" value="Cyt_B5-like_heme/steroid_sf"/>
</dbReference>
<dbReference type="AlphaFoldDB" id="A0A067PPE3"/>
<evidence type="ECO:0000256" key="3">
    <source>
        <dbReference type="ARBA" id="ARBA00023004"/>
    </source>
</evidence>
<gene>
    <name evidence="7" type="ORF">JAAARDRAFT_39535</name>
</gene>
<dbReference type="GO" id="GO:0005737">
    <property type="term" value="C:cytoplasm"/>
    <property type="evidence" value="ECO:0007669"/>
    <property type="project" value="TreeGrafter"/>
</dbReference>
<organism evidence="7 8">
    <name type="scientific">Jaapia argillacea MUCL 33604</name>
    <dbReference type="NCBI Taxonomy" id="933084"/>
    <lineage>
        <taxon>Eukaryota</taxon>
        <taxon>Fungi</taxon>
        <taxon>Dikarya</taxon>
        <taxon>Basidiomycota</taxon>
        <taxon>Agaricomycotina</taxon>
        <taxon>Agaricomycetes</taxon>
        <taxon>Agaricomycetidae</taxon>
        <taxon>Jaapiales</taxon>
        <taxon>Jaapiaceae</taxon>
        <taxon>Jaapia</taxon>
    </lineage>
</organism>
<dbReference type="InParanoid" id="A0A067PPE3"/>
<sequence>MESLRSWLWSSLPVATTDTSTAGPDGNEASEPTPSIDIVGPDDSDDETVKDDHSDDDSPPAFPALNSAQRMASVPRVLTDRELMPPPPNPSLASRRPGAPSTTRTIPTPSLGGSSTLALPLSTIKAPAKPAKKREKVALAPGCGPLDWAKLKSSGQDLRGVTSLMRIPLSELKKHNKKEDAWTAISGKVYNITAYLRFHPGGEKELMRVAGRDGTKLFALTHSWVNADFMLDGCMVGFLAADS</sequence>
<keyword evidence="1 4" id="KW-0349">Heme</keyword>
<evidence type="ECO:0000259" key="6">
    <source>
        <dbReference type="PROSITE" id="PS50255"/>
    </source>
</evidence>
<dbReference type="PANTHER" id="PTHR46237">
    <property type="entry name" value="CYTOCHROME B5 REDUCTASE 4 FAMILY MEMBER"/>
    <property type="match status" value="1"/>
</dbReference>
<dbReference type="SUPFAM" id="SSF55856">
    <property type="entry name" value="Cytochrome b5-like heme/steroid binding domain"/>
    <property type="match status" value="1"/>
</dbReference>
<proteinExistence type="inferred from homology"/>
<dbReference type="GO" id="GO:0046872">
    <property type="term" value="F:metal ion binding"/>
    <property type="evidence" value="ECO:0007669"/>
    <property type="project" value="UniProtKB-UniRule"/>
</dbReference>
<dbReference type="Gene3D" id="3.10.120.10">
    <property type="entry name" value="Cytochrome b5-like heme/steroid binding domain"/>
    <property type="match status" value="1"/>
</dbReference>
<dbReference type="HOGENOM" id="CLU_046313_1_1_1"/>
<protein>
    <recommendedName>
        <fullName evidence="6">Cytochrome b5 heme-binding domain-containing protein</fullName>
    </recommendedName>
</protein>
<dbReference type="PRINTS" id="PR00363">
    <property type="entry name" value="CYTOCHROMEB5"/>
</dbReference>
<keyword evidence="3 4" id="KW-0408">Iron</keyword>
<feature type="domain" description="Cytochrome b5 heme-binding" evidence="6">
    <location>
        <begin position="164"/>
        <end position="240"/>
    </location>
</feature>
<keyword evidence="2 4" id="KW-0479">Metal-binding</keyword>
<feature type="compositionally biased region" description="Polar residues" evidence="5">
    <location>
        <begin position="100"/>
        <end position="117"/>
    </location>
</feature>
<name>A0A067PPE3_9AGAM</name>
<evidence type="ECO:0000313" key="7">
    <source>
        <dbReference type="EMBL" id="KDQ53167.1"/>
    </source>
</evidence>
<dbReference type="FunFam" id="3.10.120.10:FF:000001">
    <property type="entry name" value="Cytochrome b5 reductase 4"/>
    <property type="match status" value="1"/>
</dbReference>
<accession>A0A067PPE3</accession>
<feature type="compositionally biased region" description="Polar residues" evidence="5">
    <location>
        <begin position="13"/>
        <end position="22"/>
    </location>
</feature>
<dbReference type="PROSITE" id="PS00191">
    <property type="entry name" value="CYTOCHROME_B5_1"/>
    <property type="match status" value="1"/>
</dbReference>
<dbReference type="GO" id="GO:0004128">
    <property type="term" value="F:cytochrome-b5 reductase activity, acting on NAD(P)H"/>
    <property type="evidence" value="ECO:0007669"/>
    <property type="project" value="TreeGrafter"/>
</dbReference>